<accession>A0A0F9L0W5</accession>
<reference evidence="1" key="1">
    <citation type="journal article" date="2015" name="Nature">
        <title>Complex archaea that bridge the gap between prokaryotes and eukaryotes.</title>
        <authorList>
            <person name="Spang A."/>
            <person name="Saw J.H."/>
            <person name="Jorgensen S.L."/>
            <person name="Zaremba-Niedzwiedzka K."/>
            <person name="Martijn J."/>
            <person name="Lind A.E."/>
            <person name="van Eijk R."/>
            <person name="Schleper C."/>
            <person name="Guy L."/>
            <person name="Ettema T.J."/>
        </authorList>
    </citation>
    <scope>NUCLEOTIDE SEQUENCE</scope>
</reference>
<gene>
    <name evidence="1" type="ORF">LCGC14_1570580</name>
</gene>
<name>A0A0F9L0W5_9ZZZZ</name>
<protein>
    <submittedName>
        <fullName evidence="1">Uncharacterized protein</fullName>
    </submittedName>
</protein>
<dbReference type="EMBL" id="LAZR01012244">
    <property type="protein sequence ID" value="KKM27858.1"/>
    <property type="molecule type" value="Genomic_DNA"/>
</dbReference>
<evidence type="ECO:0000313" key="1">
    <source>
        <dbReference type="EMBL" id="KKM27858.1"/>
    </source>
</evidence>
<proteinExistence type="predicted"/>
<dbReference type="AlphaFoldDB" id="A0A0F9L0W5"/>
<comment type="caution">
    <text evidence="1">The sequence shown here is derived from an EMBL/GenBank/DDBJ whole genome shotgun (WGS) entry which is preliminary data.</text>
</comment>
<feature type="non-terminal residue" evidence="1">
    <location>
        <position position="1"/>
    </location>
</feature>
<organism evidence="1">
    <name type="scientific">marine sediment metagenome</name>
    <dbReference type="NCBI Taxonomy" id="412755"/>
    <lineage>
        <taxon>unclassified sequences</taxon>
        <taxon>metagenomes</taxon>
        <taxon>ecological metagenomes</taxon>
    </lineage>
</organism>
<sequence length="82" mass="9449">ACRMVVTWHLAHARIDKLTEDHIDQPFPEQSRYQAWEQVSGLDATTVERLAEMLWVNDICHEDGTVDETAMGLVRTRLQSLI</sequence>